<evidence type="ECO:0000256" key="2">
    <source>
        <dbReference type="ARBA" id="ARBA00022692"/>
    </source>
</evidence>
<dbReference type="EMBL" id="JAQIZZ010000002">
    <property type="protein sequence ID" value="KAJ5552691.1"/>
    <property type="molecule type" value="Genomic_DNA"/>
</dbReference>
<feature type="transmembrane region" description="Helical" evidence="7">
    <location>
        <begin position="51"/>
        <end position="71"/>
    </location>
</feature>
<keyword evidence="10" id="KW-1185">Reference proteome</keyword>
<comment type="similarity">
    <text evidence="5">Belongs to the SAT4 family.</text>
</comment>
<feature type="transmembrane region" description="Helical" evidence="7">
    <location>
        <begin position="126"/>
        <end position="151"/>
    </location>
</feature>
<dbReference type="PANTHER" id="PTHR33048">
    <property type="entry name" value="PTH11-LIKE INTEGRAL MEMBRANE PROTEIN (AFU_ORTHOLOGUE AFUA_5G11245)"/>
    <property type="match status" value="1"/>
</dbReference>
<feature type="transmembrane region" description="Helical" evidence="7">
    <location>
        <begin position="176"/>
        <end position="200"/>
    </location>
</feature>
<evidence type="ECO:0000256" key="1">
    <source>
        <dbReference type="ARBA" id="ARBA00004141"/>
    </source>
</evidence>
<evidence type="ECO:0000256" key="4">
    <source>
        <dbReference type="ARBA" id="ARBA00023136"/>
    </source>
</evidence>
<proteinExistence type="inferred from homology"/>
<evidence type="ECO:0000256" key="3">
    <source>
        <dbReference type="ARBA" id="ARBA00022989"/>
    </source>
</evidence>
<sequence>MTSTSKHVPPDVSIGYRLEVGTTVTFVCAVIVVSLRMVARSIYAKMSWDDLLMLLALVLALVATVFDYISVNYGLGRHLIYIHKNDAISALYYDLLSQVFCINALSFAKISICLSYLRILKGTRHYVLRVACYLTAFLVFAVNTVVIISLYGQCDPPHKSWNPFLPGKCWAYRTEIALVLLQGAWSAVTDYFLSILPFFLFKDLQVSRSNKIVLCGLMGLGVITGVFATIRTIESGLGLKNGTSDVSYTTLMGLMWAGMERNIAMMVASVPALRPLAGPIANLTSQTMSYLGVRSSKTQHTYEMNNSGNSYENKSQGSSNPNPAKKSFSTAAVDRSTSLERILPEMAPRDIV</sequence>
<name>A0AAD6D2Y1_9EURO</name>
<keyword evidence="3 7" id="KW-1133">Transmembrane helix</keyword>
<keyword evidence="2 7" id="KW-0812">Transmembrane</keyword>
<dbReference type="Proteomes" id="UP001220324">
    <property type="component" value="Unassembled WGS sequence"/>
</dbReference>
<comment type="subcellular location">
    <subcellularLocation>
        <location evidence="1">Membrane</location>
        <topology evidence="1">Multi-pass membrane protein</topology>
    </subcellularLocation>
</comment>
<protein>
    <recommendedName>
        <fullName evidence="8">Rhodopsin domain-containing protein</fullName>
    </recommendedName>
</protein>
<keyword evidence="4 7" id="KW-0472">Membrane</keyword>
<evidence type="ECO:0000259" key="8">
    <source>
        <dbReference type="Pfam" id="PF20684"/>
    </source>
</evidence>
<evidence type="ECO:0000256" key="6">
    <source>
        <dbReference type="SAM" id="MobiDB-lite"/>
    </source>
</evidence>
<feature type="region of interest" description="Disordered" evidence="6">
    <location>
        <begin position="301"/>
        <end position="333"/>
    </location>
</feature>
<organism evidence="9 10">
    <name type="scientific">Penicillium frequentans</name>
    <dbReference type="NCBI Taxonomy" id="3151616"/>
    <lineage>
        <taxon>Eukaryota</taxon>
        <taxon>Fungi</taxon>
        <taxon>Dikarya</taxon>
        <taxon>Ascomycota</taxon>
        <taxon>Pezizomycotina</taxon>
        <taxon>Eurotiomycetes</taxon>
        <taxon>Eurotiomycetidae</taxon>
        <taxon>Eurotiales</taxon>
        <taxon>Aspergillaceae</taxon>
        <taxon>Penicillium</taxon>
    </lineage>
</organism>
<comment type="caution">
    <text evidence="9">The sequence shown here is derived from an EMBL/GenBank/DDBJ whole genome shotgun (WGS) entry which is preliminary data.</text>
</comment>
<evidence type="ECO:0000256" key="7">
    <source>
        <dbReference type="SAM" id="Phobius"/>
    </source>
</evidence>
<gene>
    <name evidence="9" type="ORF">N7494_002069</name>
</gene>
<evidence type="ECO:0000256" key="5">
    <source>
        <dbReference type="ARBA" id="ARBA00038359"/>
    </source>
</evidence>
<feature type="domain" description="Rhodopsin" evidence="8">
    <location>
        <begin position="35"/>
        <end position="276"/>
    </location>
</feature>
<dbReference type="PANTHER" id="PTHR33048:SF146">
    <property type="entry name" value="INTEGRAL MEMBRANE PROTEIN"/>
    <property type="match status" value="1"/>
</dbReference>
<feature type="compositionally biased region" description="Polar residues" evidence="6">
    <location>
        <begin position="301"/>
        <end position="330"/>
    </location>
</feature>
<dbReference type="AlphaFoldDB" id="A0AAD6D2Y1"/>
<dbReference type="InterPro" id="IPR052337">
    <property type="entry name" value="SAT4-like"/>
</dbReference>
<evidence type="ECO:0000313" key="9">
    <source>
        <dbReference type="EMBL" id="KAJ5552691.1"/>
    </source>
</evidence>
<dbReference type="InterPro" id="IPR049326">
    <property type="entry name" value="Rhodopsin_dom_fungi"/>
</dbReference>
<feature type="transmembrane region" description="Helical" evidence="7">
    <location>
        <begin position="20"/>
        <end position="39"/>
    </location>
</feature>
<accession>A0AAD6D2Y1</accession>
<feature type="transmembrane region" description="Helical" evidence="7">
    <location>
        <begin position="212"/>
        <end position="230"/>
    </location>
</feature>
<dbReference type="GO" id="GO:0016020">
    <property type="term" value="C:membrane"/>
    <property type="evidence" value="ECO:0007669"/>
    <property type="project" value="UniProtKB-SubCell"/>
</dbReference>
<feature type="transmembrane region" description="Helical" evidence="7">
    <location>
        <begin position="91"/>
        <end position="114"/>
    </location>
</feature>
<dbReference type="Pfam" id="PF20684">
    <property type="entry name" value="Fung_rhodopsin"/>
    <property type="match status" value="1"/>
</dbReference>
<evidence type="ECO:0000313" key="10">
    <source>
        <dbReference type="Proteomes" id="UP001220324"/>
    </source>
</evidence>
<reference evidence="9 10" key="1">
    <citation type="journal article" date="2023" name="IMA Fungus">
        <title>Comparative genomic study of the Penicillium genus elucidates a diverse pangenome and 15 lateral gene transfer events.</title>
        <authorList>
            <person name="Petersen C."/>
            <person name="Sorensen T."/>
            <person name="Nielsen M.R."/>
            <person name="Sondergaard T.E."/>
            <person name="Sorensen J.L."/>
            <person name="Fitzpatrick D.A."/>
            <person name="Frisvad J.C."/>
            <person name="Nielsen K.L."/>
        </authorList>
    </citation>
    <scope>NUCLEOTIDE SEQUENCE [LARGE SCALE GENOMIC DNA]</scope>
    <source>
        <strain evidence="9 10">IBT 35679</strain>
    </source>
</reference>